<name>A0ABW2CRN4_9ACTN</name>
<keyword evidence="2" id="KW-1185">Reference proteome</keyword>
<dbReference type="RefSeq" id="WP_160825981.1">
    <property type="nucleotide sequence ID" value="NZ_JBHSXE010000001.1"/>
</dbReference>
<gene>
    <name evidence="1" type="ORF">ACFQKB_32290</name>
</gene>
<comment type="caution">
    <text evidence="1">The sequence shown here is derived from an EMBL/GenBank/DDBJ whole genome shotgun (WGS) entry which is preliminary data.</text>
</comment>
<reference evidence="2" key="1">
    <citation type="journal article" date="2019" name="Int. J. Syst. Evol. Microbiol.">
        <title>The Global Catalogue of Microorganisms (GCM) 10K type strain sequencing project: providing services to taxonomists for standard genome sequencing and annotation.</title>
        <authorList>
            <consortium name="The Broad Institute Genomics Platform"/>
            <consortium name="The Broad Institute Genome Sequencing Center for Infectious Disease"/>
            <person name="Wu L."/>
            <person name="Ma J."/>
        </authorList>
    </citation>
    <scope>NUCLEOTIDE SEQUENCE [LARGE SCALE GENOMIC DNA]</scope>
    <source>
        <strain evidence="2">JCM 3369</strain>
    </source>
</reference>
<proteinExistence type="predicted"/>
<organism evidence="1 2">
    <name type="scientific">Actinomadura yumaensis</name>
    <dbReference type="NCBI Taxonomy" id="111807"/>
    <lineage>
        <taxon>Bacteria</taxon>
        <taxon>Bacillati</taxon>
        <taxon>Actinomycetota</taxon>
        <taxon>Actinomycetes</taxon>
        <taxon>Streptosporangiales</taxon>
        <taxon>Thermomonosporaceae</taxon>
        <taxon>Actinomadura</taxon>
    </lineage>
</organism>
<evidence type="ECO:0000313" key="1">
    <source>
        <dbReference type="EMBL" id="MFC6884478.1"/>
    </source>
</evidence>
<accession>A0ABW2CRN4</accession>
<evidence type="ECO:0000313" key="2">
    <source>
        <dbReference type="Proteomes" id="UP001596380"/>
    </source>
</evidence>
<protein>
    <recommendedName>
        <fullName evidence="3">TetR family transcriptional regulator</fullName>
    </recommendedName>
</protein>
<dbReference type="EMBL" id="JBHSXS010000027">
    <property type="protein sequence ID" value="MFC6884478.1"/>
    <property type="molecule type" value="Genomic_DNA"/>
</dbReference>
<evidence type="ECO:0008006" key="3">
    <source>
        <dbReference type="Google" id="ProtNLM"/>
    </source>
</evidence>
<sequence length="152" mass="16917">MADWELFDQVGEVVRGSVPAGLGELRLRVRHNGVKAWFGDPESAREHYEAQLIGADIVAGARTRALEIGFHAEHRKEADNAAAVERLQAAEERWRPELGDDAVIGPFVGPAAWRRVSELWLDPDLDGTDVAFEIGVRLVEYMRALEPHRATP</sequence>
<dbReference type="Proteomes" id="UP001596380">
    <property type="component" value="Unassembled WGS sequence"/>
</dbReference>